<comment type="caution">
    <text evidence="2">The sequence shown here is derived from an EMBL/GenBank/DDBJ whole genome shotgun (WGS) entry which is preliminary data.</text>
</comment>
<reference evidence="2 3" key="1">
    <citation type="submission" date="2019-04" db="EMBL/GenBank/DDBJ databases">
        <title>Genome of a novel bacterium Candidatus Jettenia ecosi reconstructed from metagenome of an anammox bioreactor.</title>
        <authorList>
            <person name="Mardanov A.V."/>
            <person name="Beletsky A.V."/>
            <person name="Ravin N.V."/>
            <person name="Botchkova E.A."/>
            <person name="Litti Y.V."/>
            <person name="Nozhevnikova A.N."/>
        </authorList>
    </citation>
    <scope>NUCLEOTIDE SEQUENCE [LARGE SCALE GENOMIC DNA]</scope>
    <source>
        <strain evidence="2">J2</strain>
    </source>
</reference>
<dbReference type="EMBL" id="SULG01000216">
    <property type="protein sequence ID" value="TLD39781.1"/>
    <property type="molecule type" value="Genomic_DNA"/>
</dbReference>
<protein>
    <submittedName>
        <fullName evidence="2">Mobile element protein</fullName>
    </submittedName>
</protein>
<dbReference type="Proteomes" id="UP000319783">
    <property type="component" value="Unassembled WGS sequence"/>
</dbReference>
<evidence type="ECO:0000313" key="2">
    <source>
        <dbReference type="EMBL" id="TLD39781.1"/>
    </source>
</evidence>
<dbReference type="PANTHER" id="PTHR34614:SF2">
    <property type="entry name" value="TRANSPOSASE IS4-LIKE DOMAIN-CONTAINING PROTEIN"/>
    <property type="match status" value="1"/>
</dbReference>
<dbReference type="GO" id="GO:0006313">
    <property type="term" value="P:DNA transposition"/>
    <property type="evidence" value="ECO:0007669"/>
    <property type="project" value="InterPro"/>
</dbReference>
<dbReference type="AlphaFoldDB" id="A0A533QB10"/>
<dbReference type="NCBIfam" id="NF033559">
    <property type="entry name" value="transpos_IS1634"/>
    <property type="match status" value="1"/>
</dbReference>
<dbReference type="Pfam" id="PF01609">
    <property type="entry name" value="DDE_Tnp_1"/>
    <property type="match status" value="1"/>
</dbReference>
<proteinExistence type="predicted"/>
<evidence type="ECO:0000259" key="1">
    <source>
        <dbReference type="Pfam" id="PF01609"/>
    </source>
</evidence>
<gene>
    <name evidence="2" type="ORF">JETT_3960</name>
</gene>
<dbReference type="GO" id="GO:0004803">
    <property type="term" value="F:transposase activity"/>
    <property type="evidence" value="ECO:0007669"/>
    <property type="project" value="InterPro"/>
</dbReference>
<dbReference type="InterPro" id="IPR047654">
    <property type="entry name" value="IS1634_transpos"/>
</dbReference>
<dbReference type="InterPro" id="IPR002559">
    <property type="entry name" value="Transposase_11"/>
</dbReference>
<feature type="domain" description="Transposase IS4-like" evidence="1">
    <location>
        <begin position="93"/>
        <end position="322"/>
    </location>
</feature>
<organism evidence="2 3">
    <name type="scientific">Candidatus Jettenia ecosi</name>
    <dbReference type="NCBI Taxonomy" id="2494326"/>
    <lineage>
        <taxon>Bacteria</taxon>
        <taxon>Pseudomonadati</taxon>
        <taxon>Planctomycetota</taxon>
        <taxon>Candidatus Brocadiia</taxon>
        <taxon>Candidatus Brocadiales</taxon>
        <taxon>Candidatus Brocadiaceae</taxon>
        <taxon>Candidatus Jettenia</taxon>
    </lineage>
</organism>
<dbReference type="SUPFAM" id="SSF53098">
    <property type="entry name" value="Ribonuclease H-like"/>
    <property type="match status" value="1"/>
</dbReference>
<dbReference type="GO" id="GO:0003677">
    <property type="term" value="F:DNA binding"/>
    <property type="evidence" value="ECO:0007669"/>
    <property type="project" value="InterPro"/>
</dbReference>
<dbReference type="InterPro" id="IPR012337">
    <property type="entry name" value="RNaseH-like_sf"/>
</dbReference>
<evidence type="ECO:0000313" key="3">
    <source>
        <dbReference type="Proteomes" id="UP000319783"/>
    </source>
</evidence>
<sequence>MAMIAGRLVYAGSKLSLSNRWKDTALWELCGVEGEVDVEEHCYKAMDRLLERQSSIQKILVEKHLRNGSLVLYDITSSYCEGKYQDSEIVTYGYNRDGKRGHEQVVIGLLCSSEGCPVAVEVFAGNTQDAKTLQEKIAEVQKRYGIEEVIFVGNRGMITRANYQKIKDKRGLMMISALTHRQIRELSKRGVLQQELFDEKEIIEVLDPENPGQRYCLCRNPLGAERESKTRKELLEVTRKELDRIAQSRRTTTSQKIAARVGKALGKTRMGKQEIVASYKKLTFVEQAFRNLKTVQLEIRPLYHKTDDRIRCHVFVCMLAYYIQWHMKQRLKPLFASDGKNKYRQWTFESVIERLKSIRLQTLSVAGVECKIVSDPEEDQQKILNYLAIRL</sequence>
<accession>A0A533QB10</accession>
<name>A0A533QB10_9BACT</name>
<dbReference type="PANTHER" id="PTHR34614">
    <property type="match status" value="1"/>
</dbReference>